<keyword evidence="4" id="KW-0067">ATP-binding</keyword>
<proteinExistence type="predicted"/>
<dbReference type="SMART" id="SM00220">
    <property type="entry name" value="S_TKc"/>
    <property type="match status" value="1"/>
</dbReference>
<evidence type="ECO:0000256" key="3">
    <source>
        <dbReference type="ARBA" id="ARBA00022777"/>
    </source>
</evidence>
<dbReference type="OrthoDB" id="544350at2759"/>
<gene>
    <name evidence="6" type="ORF">FWILDA_LOCUS6151</name>
</gene>
<comment type="caution">
    <text evidence="6">The sequence shown here is derived from an EMBL/GenBank/DDBJ whole genome shotgun (WGS) entry which is preliminary data.</text>
</comment>
<keyword evidence="2" id="KW-0547">Nucleotide-binding</keyword>
<keyword evidence="7" id="KW-1185">Reference proteome</keyword>
<dbReference type="InterPro" id="IPR051681">
    <property type="entry name" value="Ser/Thr_Kinases-Pseudokinases"/>
</dbReference>
<protein>
    <submittedName>
        <fullName evidence="6">11130_t:CDS:1</fullName>
    </submittedName>
</protein>
<dbReference type="GO" id="GO:0004674">
    <property type="term" value="F:protein serine/threonine kinase activity"/>
    <property type="evidence" value="ECO:0007669"/>
    <property type="project" value="TreeGrafter"/>
</dbReference>
<dbReference type="Pfam" id="PF00069">
    <property type="entry name" value="Pkinase"/>
    <property type="match status" value="1"/>
</dbReference>
<dbReference type="SUPFAM" id="SSF56112">
    <property type="entry name" value="Protein kinase-like (PK-like)"/>
    <property type="match status" value="1"/>
</dbReference>
<keyword evidence="1" id="KW-0808">Transferase</keyword>
<sequence length="198" mass="22648">MGLSFVRQQNLVHRDLHPGNILNDRYGDGDGDGFDRSFITDVEPCRPTNYREKEGEIFGIPPYVAPEVILGQPYTPASDIYSFGIVAYELFANAYPHLDYDFGNKIICKIFFDQVVNEELRPNIDEIPLPKEIKDLITRCWNADPAKRPTAQELYRTLEKEYNHFSKNTSYRINPTSVVASIPINTNQITESLKKACN</sequence>
<dbReference type="AlphaFoldDB" id="A0A9W4SLL6"/>
<name>A0A9W4SLL6_9GLOM</name>
<dbReference type="InterPro" id="IPR011009">
    <property type="entry name" value="Kinase-like_dom_sf"/>
</dbReference>
<accession>A0A9W4SLL6</accession>
<organism evidence="6 7">
    <name type="scientific">Funneliformis geosporum</name>
    <dbReference type="NCBI Taxonomy" id="1117311"/>
    <lineage>
        <taxon>Eukaryota</taxon>
        <taxon>Fungi</taxon>
        <taxon>Fungi incertae sedis</taxon>
        <taxon>Mucoromycota</taxon>
        <taxon>Glomeromycotina</taxon>
        <taxon>Glomeromycetes</taxon>
        <taxon>Glomerales</taxon>
        <taxon>Glomeraceae</taxon>
        <taxon>Funneliformis</taxon>
    </lineage>
</organism>
<keyword evidence="3" id="KW-0418">Kinase</keyword>
<dbReference type="PANTHER" id="PTHR44329">
    <property type="entry name" value="SERINE/THREONINE-PROTEIN KINASE TNNI3K-RELATED"/>
    <property type="match status" value="1"/>
</dbReference>
<dbReference type="Gene3D" id="1.10.510.10">
    <property type="entry name" value="Transferase(Phosphotransferase) domain 1"/>
    <property type="match status" value="1"/>
</dbReference>
<feature type="domain" description="Protein kinase" evidence="5">
    <location>
        <begin position="1"/>
        <end position="165"/>
    </location>
</feature>
<reference evidence="6" key="1">
    <citation type="submission" date="2022-08" db="EMBL/GenBank/DDBJ databases">
        <authorList>
            <person name="Kallberg Y."/>
            <person name="Tangrot J."/>
            <person name="Rosling A."/>
        </authorList>
    </citation>
    <scope>NUCLEOTIDE SEQUENCE</scope>
    <source>
        <strain evidence="6">Wild A</strain>
    </source>
</reference>
<evidence type="ECO:0000256" key="1">
    <source>
        <dbReference type="ARBA" id="ARBA00022679"/>
    </source>
</evidence>
<evidence type="ECO:0000313" key="6">
    <source>
        <dbReference type="EMBL" id="CAI2173570.1"/>
    </source>
</evidence>
<dbReference type="PANTHER" id="PTHR44329:SF288">
    <property type="entry name" value="MITOGEN-ACTIVATED PROTEIN KINASE KINASE KINASE 20"/>
    <property type="match status" value="1"/>
</dbReference>
<evidence type="ECO:0000256" key="2">
    <source>
        <dbReference type="ARBA" id="ARBA00022741"/>
    </source>
</evidence>
<evidence type="ECO:0000313" key="7">
    <source>
        <dbReference type="Proteomes" id="UP001153678"/>
    </source>
</evidence>
<evidence type="ECO:0000259" key="5">
    <source>
        <dbReference type="PROSITE" id="PS50011"/>
    </source>
</evidence>
<dbReference type="EMBL" id="CAMKVN010001083">
    <property type="protein sequence ID" value="CAI2173570.1"/>
    <property type="molecule type" value="Genomic_DNA"/>
</dbReference>
<dbReference type="PROSITE" id="PS50011">
    <property type="entry name" value="PROTEIN_KINASE_DOM"/>
    <property type="match status" value="1"/>
</dbReference>
<dbReference type="GO" id="GO:0005524">
    <property type="term" value="F:ATP binding"/>
    <property type="evidence" value="ECO:0007669"/>
    <property type="project" value="UniProtKB-KW"/>
</dbReference>
<dbReference type="InterPro" id="IPR000719">
    <property type="entry name" value="Prot_kinase_dom"/>
</dbReference>
<evidence type="ECO:0000256" key="4">
    <source>
        <dbReference type="ARBA" id="ARBA00022840"/>
    </source>
</evidence>
<dbReference type="Proteomes" id="UP001153678">
    <property type="component" value="Unassembled WGS sequence"/>
</dbReference>